<dbReference type="OrthoDB" id="10261408at2759"/>
<sequence>MRSLRAGTAVEAIVSQRDSGYRSITPQAQGSGDTPSQSESTKRVETLQDTLDFLRCMPEDDSQRLLRELRSAPEVASVLRATTGPFGNFKKPLSKEGNAGSLLPSLDANLELELVALYPIAFPTMERPQKPGLHGATGGIAEVRVQDPSRSDPVTVWELPRDGM</sequence>
<name>A0A9P6G7C8_9PLEO</name>
<gene>
    <name evidence="2" type="ORF">PMIN01_11786</name>
</gene>
<dbReference type="Proteomes" id="UP000756921">
    <property type="component" value="Unassembled WGS sequence"/>
</dbReference>
<reference evidence="2" key="1">
    <citation type="journal article" date="2020" name="Mol. Plant Microbe Interact.">
        <title>Genome Sequence of the Biocontrol Agent Coniothyrium minitans strain Conio (IMI 134523).</title>
        <authorList>
            <person name="Patel D."/>
            <person name="Shittu T.A."/>
            <person name="Baroncelli R."/>
            <person name="Muthumeenakshi S."/>
            <person name="Osborne T.H."/>
            <person name="Janganan T.K."/>
            <person name="Sreenivasaprasad S."/>
        </authorList>
    </citation>
    <scope>NUCLEOTIDE SEQUENCE</scope>
    <source>
        <strain evidence="2">Conio</strain>
    </source>
</reference>
<feature type="compositionally biased region" description="Polar residues" evidence="1">
    <location>
        <begin position="16"/>
        <end position="39"/>
    </location>
</feature>
<organism evidence="2 3">
    <name type="scientific">Paraphaeosphaeria minitans</name>
    <dbReference type="NCBI Taxonomy" id="565426"/>
    <lineage>
        <taxon>Eukaryota</taxon>
        <taxon>Fungi</taxon>
        <taxon>Dikarya</taxon>
        <taxon>Ascomycota</taxon>
        <taxon>Pezizomycotina</taxon>
        <taxon>Dothideomycetes</taxon>
        <taxon>Pleosporomycetidae</taxon>
        <taxon>Pleosporales</taxon>
        <taxon>Massarineae</taxon>
        <taxon>Didymosphaeriaceae</taxon>
        <taxon>Paraphaeosphaeria</taxon>
    </lineage>
</organism>
<dbReference type="EMBL" id="WJXW01000015">
    <property type="protein sequence ID" value="KAF9729853.1"/>
    <property type="molecule type" value="Genomic_DNA"/>
</dbReference>
<feature type="region of interest" description="Disordered" evidence="1">
    <location>
        <begin position="15"/>
        <end position="43"/>
    </location>
</feature>
<keyword evidence="3" id="KW-1185">Reference proteome</keyword>
<protein>
    <submittedName>
        <fullName evidence="2">Uncharacterized protein</fullName>
    </submittedName>
</protein>
<evidence type="ECO:0000313" key="2">
    <source>
        <dbReference type="EMBL" id="KAF9729853.1"/>
    </source>
</evidence>
<evidence type="ECO:0000256" key="1">
    <source>
        <dbReference type="SAM" id="MobiDB-lite"/>
    </source>
</evidence>
<proteinExistence type="predicted"/>
<dbReference type="AlphaFoldDB" id="A0A9P6G7C8"/>
<evidence type="ECO:0000313" key="3">
    <source>
        <dbReference type="Proteomes" id="UP000756921"/>
    </source>
</evidence>
<comment type="caution">
    <text evidence="2">The sequence shown here is derived from an EMBL/GenBank/DDBJ whole genome shotgun (WGS) entry which is preliminary data.</text>
</comment>
<accession>A0A9P6G7C8</accession>